<feature type="domain" description="Ribosomal protein L9" evidence="9">
    <location>
        <begin position="13"/>
        <end position="40"/>
    </location>
</feature>
<dbReference type="RefSeq" id="WP_267990659.1">
    <property type="nucleotide sequence ID" value="NZ_JAPJZI010000001.1"/>
</dbReference>
<name>A0A9X3UIR2_9HYPH</name>
<dbReference type="Gene3D" id="3.40.5.10">
    <property type="entry name" value="Ribosomal protein L9, N-terminal domain"/>
    <property type="match status" value="1"/>
</dbReference>
<dbReference type="InterPro" id="IPR020070">
    <property type="entry name" value="Ribosomal_bL9_N"/>
</dbReference>
<dbReference type="PROSITE" id="PS00651">
    <property type="entry name" value="RIBOSOMAL_L9"/>
    <property type="match status" value="1"/>
</dbReference>
<comment type="function">
    <text evidence="7">Binds to the 23S rRNA.</text>
</comment>
<dbReference type="Proteomes" id="UP001151234">
    <property type="component" value="Unassembled WGS sequence"/>
</dbReference>
<evidence type="ECO:0000256" key="1">
    <source>
        <dbReference type="ARBA" id="ARBA00010605"/>
    </source>
</evidence>
<dbReference type="GO" id="GO:0019843">
    <property type="term" value="F:rRNA binding"/>
    <property type="evidence" value="ECO:0007669"/>
    <property type="project" value="UniProtKB-UniRule"/>
</dbReference>
<dbReference type="Pfam" id="PF03948">
    <property type="entry name" value="Ribosomal_L9_C"/>
    <property type="match status" value="1"/>
</dbReference>
<dbReference type="SUPFAM" id="SSF55653">
    <property type="entry name" value="Ribosomal protein L9 C-domain"/>
    <property type="match status" value="1"/>
</dbReference>
<evidence type="ECO:0000256" key="5">
    <source>
        <dbReference type="ARBA" id="ARBA00023274"/>
    </source>
</evidence>
<dbReference type="InterPro" id="IPR000244">
    <property type="entry name" value="Ribosomal_bL9"/>
</dbReference>
<keyword evidence="5 7" id="KW-0687">Ribonucleoprotein</keyword>
<dbReference type="SUPFAM" id="SSF55658">
    <property type="entry name" value="L9 N-domain-like"/>
    <property type="match status" value="1"/>
</dbReference>
<dbReference type="InterPro" id="IPR036791">
    <property type="entry name" value="Ribosomal_bL9_C_sf"/>
</dbReference>
<gene>
    <name evidence="7 10" type="primary">rplI</name>
    <name evidence="10" type="ORF">OQ273_11570</name>
</gene>
<dbReference type="InterPro" id="IPR020069">
    <property type="entry name" value="Ribosomal_bL9_C"/>
</dbReference>
<dbReference type="InterPro" id="IPR009027">
    <property type="entry name" value="Ribosomal_bL9/RNase_H1_N"/>
</dbReference>
<keyword evidence="4 7" id="KW-0689">Ribosomal protein</keyword>
<comment type="similarity">
    <text evidence="1 7">Belongs to the bacterial ribosomal protein bL9 family.</text>
</comment>
<dbReference type="InterPro" id="IPR020594">
    <property type="entry name" value="Ribosomal_bL9_bac/chp"/>
</dbReference>
<reference evidence="10" key="1">
    <citation type="submission" date="2022-11" db="EMBL/GenBank/DDBJ databases">
        <title>Draft genome sequence of Hoeflea poritis E7-10 and Hoeflea prorocentri PM5-8, separated from scleractinian coral Porites lutea and marine dinoflagellate.</title>
        <authorList>
            <person name="Zhang G."/>
            <person name="Wei Q."/>
            <person name="Cai L."/>
        </authorList>
    </citation>
    <scope>NUCLEOTIDE SEQUENCE</scope>
    <source>
        <strain evidence="10">PM5-8</strain>
    </source>
</reference>
<evidence type="ECO:0000259" key="9">
    <source>
        <dbReference type="PROSITE" id="PS00651"/>
    </source>
</evidence>
<dbReference type="HAMAP" id="MF_00503">
    <property type="entry name" value="Ribosomal_bL9"/>
    <property type="match status" value="1"/>
</dbReference>
<evidence type="ECO:0000313" key="10">
    <source>
        <dbReference type="EMBL" id="MDA5399214.1"/>
    </source>
</evidence>
<dbReference type="EMBL" id="JAPJZI010000001">
    <property type="protein sequence ID" value="MDA5399214.1"/>
    <property type="molecule type" value="Genomic_DNA"/>
</dbReference>
<dbReference type="GO" id="GO:0006412">
    <property type="term" value="P:translation"/>
    <property type="evidence" value="ECO:0007669"/>
    <property type="project" value="UniProtKB-UniRule"/>
</dbReference>
<evidence type="ECO:0000313" key="11">
    <source>
        <dbReference type="Proteomes" id="UP001151234"/>
    </source>
</evidence>
<sequence>MDVILLERVAKLGQMGDVVKVRDGYARNYLLPKGKALRANDANKARFESERTQLEARNLERRGEAQQIADKLDGKSFIVVRAAGETGQLYGSVAARDVVTILEEEGFSIGRSQVELRTPIKAIGMHEVIISLHAEVEVKVELNVARSADEAERQAKGEDLTSADAIYGTDEEEEVQAEDMFEEGVEFDTAESDAAEETEAEAEAVAEEDATADAGAEPVETAEAEEPKA</sequence>
<dbReference type="Pfam" id="PF01281">
    <property type="entry name" value="Ribosomal_L9_N"/>
    <property type="match status" value="1"/>
</dbReference>
<keyword evidence="11" id="KW-1185">Reference proteome</keyword>
<keyword evidence="3 7" id="KW-0694">RNA-binding</keyword>
<organism evidence="10 11">
    <name type="scientific">Hoeflea prorocentri</name>
    <dbReference type="NCBI Taxonomy" id="1922333"/>
    <lineage>
        <taxon>Bacteria</taxon>
        <taxon>Pseudomonadati</taxon>
        <taxon>Pseudomonadota</taxon>
        <taxon>Alphaproteobacteria</taxon>
        <taxon>Hyphomicrobiales</taxon>
        <taxon>Rhizobiaceae</taxon>
        <taxon>Hoeflea</taxon>
    </lineage>
</organism>
<feature type="compositionally biased region" description="Basic and acidic residues" evidence="8">
    <location>
        <begin position="148"/>
        <end position="159"/>
    </location>
</feature>
<evidence type="ECO:0000256" key="7">
    <source>
        <dbReference type="HAMAP-Rule" id="MF_00503"/>
    </source>
</evidence>
<evidence type="ECO:0000256" key="2">
    <source>
        <dbReference type="ARBA" id="ARBA00022730"/>
    </source>
</evidence>
<dbReference type="AlphaFoldDB" id="A0A9X3UIR2"/>
<dbReference type="GO" id="GO:0005840">
    <property type="term" value="C:ribosome"/>
    <property type="evidence" value="ECO:0007669"/>
    <property type="project" value="UniProtKB-KW"/>
</dbReference>
<evidence type="ECO:0000256" key="8">
    <source>
        <dbReference type="SAM" id="MobiDB-lite"/>
    </source>
</evidence>
<dbReference type="GO" id="GO:0003735">
    <property type="term" value="F:structural constituent of ribosome"/>
    <property type="evidence" value="ECO:0007669"/>
    <property type="project" value="InterPro"/>
</dbReference>
<evidence type="ECO:0000256" key="4">
    <source>
        <dbReference type="ARBA" id="ARBA00022980"/>
    </source>
</evidence>
<evidence type="ECO:0000256" key="6">
    <source>
        <dbReference type="ARBA" id="ARBA00035292"/>
    </source>
</evidence>
<accession>A0A9X3UIR2</accession>
<keyword evidence="2 7" id="KW-0699">rRNA-binding</keyword>
<dbReference type="NCBIfam" id="TIGR00158">
    <property type="entry name" value="L9"/>
    <property type="match status" value="1"/>
</dbReference>
<proteinExistence type="inferred from homology"/>
<dbReference type="InterPro" id="IPR036935">
    <property type="entry name" value="Ribosomal_bL9_N_sf"/>
</dbReference>
<evidence type="ECO:0000256" key="3">
    <source>
        <dbReference type="ARBA" id="ARBA00022884"/>
    </source>
</evidence>
<dbReference type="Gene3D" id="3.10.430.100">
    <property type="entry name" value="Ribosomal protein L9, C-terminal domain"/>
    <property type="match status" value="1"/>
</dbReference>
<protein>
    <recommendedName>
        <fullName evidence="6 7">Large ribosomal subunit protein bL9</fullName>
    </recommendedName>
</protein>
<dbReference type="GO" id="GO:1990904">
    <property type="term" value="C:ribonucleoprotein complex"/>
    <property type="evidence" value="ECO:0007669"/>
    <property type="project" value="UniProtKB-KW"/>
</dbReference>
<feature type="region of interest" description="Disordered" evidence="8">
    <location>
        <begin position="148"/>
        <end position="229"/>
    </location>
</feature>
<comment type="caution">
    <text evidence="10">The sequence shown here is derived from an EMBL/GenBank/DDBJ whole genome shotgun (WGS) entry which is preliminary data.</text>
</comment>
<feature type="compositionally biased region" description="Acidic residues" evidence="8">
    <location>
        <begin position="220"/>
        <end position="229"/>
    </location>
</feature>
<feature type="compositionally biased region" description="Acidic residues" evidence="8">
    <location>
        <begin position="169"/>
        <end position="211"/>
    </location>
</feature>
<dbReference type="PANTHER" id="PTHR21368">
    <property type="entry name" value="50S RIBOSOMAL PROTEIN L9"/>
    <property type="match status" value="1"/>
</dbReference>